<organism evidence="3 4">
    <name type="scientific">Galerina marginata (strain CBS 339.88)</name>
    <dbReference type="NCBI Taxonomy" id="685588"/>
    <lineage>
        <taxon>Eukaryota</taxon>
        <taxon>Fungi</taxon>
        <taxon>Dikarya</taxon>
        <taxon>Basidiomycota</taxon>
        <taxon>Agaricomycotina</taxon>
        <taxon>Agaricomycetes</taxon>
        <taxon>Agaricomycetidae</taxon>
        <taxon>Agaricales</taxon>
        <taxon>Agaricineae</taxon>
        <taxon>Strophariaceae</taxon>
        <taxon>Galerina</taxon>
    </lineage>
</organism>
<protein>
    <recommendedName>
        <fullName evidence="5">RNase H type-1 domain-containing protein</fullName>
    </recommendedName>
</protein>
<dbReference type="AlphaFoldDB" id="A0A067SRX1"/>
<keyword evidence="4" id="KW-1185">Reference proteome</keyword>
<feature type="region of interest" description="Disordered" evidence="1">
    <location>
        <begin position="60"/>
        <end position="105"/>
    </location>
</feature>
<proteinExistence type="predicted"/>
<keyword evidence="2" id="KW-1133">Transmembrane helix</keyword>
<dbReference type="EMBL" id="KL142402">
    <property type="protein sequence ID" value="KDR69503.1"/>
    <property type="molecule type" value="Genomic_DNA"/>
</dbReference>
<evidence type="ECO:0000256" key="2">
    <source>
        <dbReference type="SAM" id="Phobius"/>
    </source>
</evidence>
<keyword evidence="2" id="KW-0812">Transmembrane</keyword>
<feature type="compositionally biased region" description="Basic residues" evidence="1">
    <location>
        <begin position="92"/>
        <end position="105"/>
    </location>
</feature>
<dbReference type="STRING" id="685588.A0A067SRX1"/>
<dbReference type="OrthoDB" id="3230070at2759"/>
<dbReference type="HOGENOM" id="CLU_1578636_0_0_1"/>
<feature type="transmembrane region" description="Helical" evidence="2">
    <location>
        <begin position="12"/>
        <end position="32"/>
    </location>
</feature>
<evidence type="ECO:0000256" key="1">
    <source>
        <dbReference type="SAM" id="MobiDB-lite"/>
    </source>
</evidence>
<sequence>MLANTVKGLSQILLRRLYVACVVPKILALYLICAAFKTTPTEAVEIEAFIPPLDLQIQQQTKRRETFRATPPSPQVPQQLSNKQKKDDSTPRNRKTHLAQTRKTRHTEQVEELARSDKNLVIYSDGSLMKSGFHRAGAGVVMHHKGLEVKARMGMGHWEGKQRCTMAIG</sequence>
<evidence type="ECO:0008006" key="5">
    <source>
        <dbReference type="Google" id="ProtNLM"/>
    </source>
</evidence>
<evidence type="ECO:0000313" key="4">
    <source>
        <dbReference type="Proteomes" id="UP000027222"/>
    </source>
</evidence>
<name>A0A067SRX1_GALM3</name>
<accession>A0A067SRX1</accession>
<evidence type="ECO:0000313" key="3">
    <source>
        <dbReference type="EMBL" id="KDR69503.1"/>
    </source>
</evidence>
<keyword evidence="2" id="KW-0472">Membrane</keyword>
<dbReference type="Proteomes" id="UP000027222">
    <property type="component" value="Unassembled WGS sequence"/>
</dbReference>
<gene>
    <name evidence="3" type="ORF">GALMADRAFT_215163</name>
</gene>
<reference evidence="4" key="1">
    <citation type="journal article" date="2014" name="Proc. Natl. Acad. Sci. U.S.A.">
        <title>Extensive sampling of basidiomycete genomes demonstrates inadequacy of the white-rot/brown-rot paradigm for wood decay fungi.</title>
        <authorList>
            <person name="Riley R."/>
            <person name="Salamov A.A."/>
            <person name="Brown D.W."/>
            <person name="Nagy L.G."/>
            <person name="Floudas D."/>
            <person name="Held B.W."/>
            <person name="Levasseur A."/>
            <person name="Lombard V."/>
            <person name="Morin E."/>
            <person name="Otillar R."/>
            <person name="Lindquist E.A."/>
            <person name="Sun H."/>
            <person name="LaButti K.M."/>
            <person name="Schmutz J."/>
            <person name="Jabbour D."/>
            <person name="Luo H."/>
            <person name="Baker S.E."/>
            <person name="Pisabarro A.G."/>
            <person name="Walton J.D."/>
            <person name="Blanchette R.A."/>
            <person name="Henrissat B."/>
            <person name="Martin F."/>
            <person name="Cullen D."/>
            <person name="Hibbett D.S."/>
            <person name="Grigoriev I.V."/>
        </authorList>
    </citation>
    <scope>NUCLEOTIDE SEQUENCE [LARGE SCALE GENOMIC DNA]</scope>
    <source>
        <strain evidence="4">CBS 339.88</strain>
    </source>
</reference>